<proteinExistence type="predicted"/>
<dbReference type="EMBL" id="JACHGW010000003">
    <property type="protein sequence ID" value="MBB6051491.1"/>
    <property type="molecule type" value="Genomic_DNA"/>
</dbReference>
<dbReference type="GO" id="GO:0005975">
    <property type="term" value="P:carbohydrate metabolic process"/>
    <property type="evidence" value="ECO:0007669"/>
    <property type="project" value="InterPro"/>
</dbReference>
<name>A0A7W9SRH2_ARMRO</name>
<protein>
    <submittedName>
        <fullName evidence="1">Uncharacterized protein</fullName>
    </submittedName>
</protein>
<reference evidence="1 2" key="1">
    <citation type="submission" date="2020-08" db="EMBL/GenBank/DDBJ databases">
        <title>Genomic Encyclopedia of Type Strains, Phase IV (KMG-IV): sequencing the most valuable type-strain genomes for metagenomic binning, comparative biology and taxonomic classification.</title>
        <authorList>
            <person name="Goeker M."/>
        </authorList>
    </citation>
    <scope>NUCLEOTIDE SEQUENCE [LARGE SCALE GENOMIC DNA]</scope>
    <source>
        <strain evidence="1 2">DSM 23562</strain>
    </source>
</reference>
<dbReference type="Proteomes" id="UP000520814">
    <property type="component" value="Unassembled WGS sequence"/>
</dbReference>
<dbReference type="AlphaFoldDB" id="A0A7W9SRH2"/>
<dbReference type="InterPro" id="IPR008928">
    <property type="entry name" value="6-hairpin_glycosidase_sf"/>
</dbReference>
<comment type="caution">
    <text evidence="1">The sequence shown here is derived from an EMBL/GenBank/DDBJ whole genome shotgun (WGS) entry which is preliminary data.</text>
</comment>
<organism evidence="1 2">
    <name type="scientific">Armatimonas rosea</name>
    <dbReference type="NCBI Taxonomy" id="685828"/>
    <lineage>
        <taxon>Bacteria</taxon>
        <taxon>Bacillati</taxon>
        <taxon>Armatimonadota</taxon>
        <taxon>Armatimonadia</taxon>
        <taxon>Armatimonadales</taxon>
        <taxon>Armatimonadaceae</taxon>
        <taxon>Armatimonas</taxon>
    </lineage>
</organism>
<evidence type="ECO:0000313" key="1">
    <source>
        <dbReference type="EMBL" id="MBB6051491.1"/>
    </source>
</evidence>
<sequence length="923" mass="102552">MRTVLKNAAYTLTVLAEGTLSLVANAGGAPVRFASQFLVLRRDDDPKVTLRRAELPQNINYSVPTWLRASGAADSSLKTAATDTKVAAGDGLDPATLQGSGANRTGSLFRAAASTILTAVRTEVVGQTVHWHFPEHADFSLTAEVTLLPGRESPRLRFVVTPKRAGFYSVGYLGAAATEPAGTQESWQPLIWQEKRFPSASFLTPAFHCPLPTTLVMAQDRTYGLIAEPSELPFQPLPTFENSRFGVALRDSDGKARPMLFAPMLGGTGSQRQPGEAFTFSLRLIVQPGSLLATYQSLARELYGFQDYRQSTTHSLNQALENMVTYGLSEYSRFNTELKGFSYETDAPGTVKNVSALHPLSAALVLDDREIFEKRAYPQIEYVLSREKFLFSTTPDIKIQNPSWRLLGPCAPLSELTALYAIGQRRSPLLLRDATALLKQKRTLNLDTPQSEDTWQNLLALYEATGERRWLDAARTKADAYLKSYVQTRQSEFAPGSFFWNSFVPDFFSLLTLYEATGEKHYLEAAHEAALRFTQFIWLCPLIPRQAVTVNKGGKAPVYSYLAKRTDGPMSVPEETVPAWQLSEIGLTAEAAGTSVGHRGIFLTCFAPWLLRIAALTGDSFLHDLARAAVVGRYASFPGYHMNTARTTVYEKPDYPLRPFEKLSYNSFHFNHSWPHIALLLDYLISEVETRSHGTIRFPGRYAEGYAYLKNRIYGDRPGVWQGEKDVWLWMPRGLVKVSVPQVNYIAARSGDNKTLYLALTNQSSELVQVTLTLNQALLPGLKGNQRRVRIGPKGIATLKISGVQIQPRFQTELLGTPGKPWARDEARAAFIQGEVIGMVLNLGPSLQSAFVYLQGTSQEIREARLTYQINDSPEVTQTDSRYPFEFTVALPPNATAFRYRVEAVTVGGKLQKTEPQTLQREP</sequence>
<dbReference type="Gene3D" id="1.50.10.20">
    <property type="match status" value="1"/>
</dbReference>
<gene>
    <name evidence="1" type="ORF">HNQ39_003301</name>
</gene>
<dbReference type="SUPFAM" id="SSF48208">
    <property type="entry name" value="Six-hairpin glycosidases"/>
    <property type="match status" value="1"/>
</dbReference>
<keyword evidence="2" id="KW-1185">Reference proteome</keyword>
<dbReference type="RefSeq" id="WP_184198550.1">
    <property type="nucleotide sequence ID" value="NZ_JACHGW010000003.1"/>
</dbReference>
<evidence type="ECO:0000313" key="2">
    <source>
        <dbReference type="Proteomes" id="UP000520814"/>
    </source>
</evidence>
<accession>A0A7W9SRH2</accession>